<dbReference type="PIRSF" id="PIRSF015617">
    <property type="entry name" value="Adensltrnsf_CobA"/>
    <property type="match status" value="1"/>
</dbReference>
<evidence type="ECO:0000313" key="1">
    <source>
        <dbReference type="EMBL" id="BCL60517.1"/>
    </source>
</evidence>
<dbReference type="InterPro" id="IPR003724">
    <property type="entry name" value="CblAdoTrfase_CobA"/>
</dbReference>
<dbReference type="NCBIfam" id="TIGR00708">
    <property type="entry name" value="cobA"/>
    <property type="match status" value="1"/>
</dbReference>
<dbReference type="GO" id="GO:0005524">
    <property type="term" value="F:ATP binding"/>
    <property type="evidence" value="ECO:0007669"/>
    <property type="project" value="InterPro"/>
</dbReference>
<evidence type="ECO:0000313" key="2">
    <source>
        <dbReference type="Proteomes" id="UP000826725"/>
    </source>
</evidence>
<dbReference type="PANTHER" id="PTHR46638">
    <property type="entry name" value="CORRINOID ADENOSYLTRANSFERASE"/>
    <property type="match status" value="1"/>
</dbReference>
<dbReference type="PANTHER" id="PTHR46638:SF1">
    <property type="entry name" value="CORRINOID ADENOSYLTRANSFERASE"/>
    <property type="match status" value="1"/>
</dbReference>
<dbReference type="GO" id="GO:0009236">
    <property type="term" value="P:cobalamin biosynthetic process"/>
    <property type="evidence" value="ECO:0007669"/>
    <property type="project" value="InterPro"/>
</dbReference>
<dbReference type="KEGG" id="dbk:DGMP_12100"/>
<dbReference type="NCBIfam" id="NF004637">
    <property type="entry name" value="PRK05986.1"/>
    <property type="match status" value="1"/>
</dbReference>
<name>A0A8D5JLF5_9BACT</name>
<dbReference type="Proteomes" id="UP000826725">
    <property type="component" value="Chromosome"/>
</dbReference>
<keyword evidence="2" id="KW-1185">Reference proteome</keyword>
<dbReference type="CDD" id="cd00561">
    <property type="entry name" value="CobA_ACA"/>
    <property type="match status" value="1"/>
</dbReference>
<dbReference type="AlphaFoldDB" id="A0A8D5JLF5"/>
<dbReference type="GO" id="GO:0008817">
    <property type="term" value="F:corrinoid adenosyltransferase activity"/>
    <property type="evidence" value="ECO:0007669"/>
    <property type="project" value="InterPro"/>
</dbReference>
<gene>
    <name evidence="1" type="primary">cobA_1</name>
    <name evidence="1" type="ORF">DGMP_12100</name>
</gene>
<dbReference type="EMBL" id="AP024086">
    <property type="protein sequence ID" value="BCL60517.1"/>
    <property type="molecule type" value="Genomic_DNA"/>
</dbReference>
<organism evidence="1 2">
    <name type="scientific">Desulfomarina profundi</name>
    <dbReference type="NCBI Taxonomy" id="2772557"/>
    <lineage>
        <taxon>Bacteria</taxon>
        <taxon>Pseudomonadati</taxon>
        <taxon>Thermodesulfobacteriota</taxon>
        <taxon>Desulfobulbia</taxon>
        <taxon>Desulfobulbales</taxon>
        <taxon>Desulfobulbaceae</taxon>
        <taxon>Desulfomarina</taxon>
    </lineage>
</organism>
<sequence>MKPKGRTIINTGDGKGKTTAALGTVFRALGHGHRVCVIQFLKGQGRYGERIMAEQLDNLDWFICGKGFVFTKENIEDDRKVARKGFELAKEKVDSGQYDLIVLDEITYLPMYDFLEEKKIVELIQNKPENLSLILTGRGASPELMEVADTVSEIRVIKHAYEQGIKAQKGIEF</sequence>
<proteinExistence type="predicted"/>
<protein>
    <submittedName>
        <fullName evidence="1">Cob(I)alamin adenosyltransferase</fullName>
    </submittedName>
</protein>
<accession>A0A8D5JLF5</accession>
<reference evidence="1" key="1">
    <citation type="submission" date="2020-09" db="EMBL/GenBank/DDBJ databases">
        <title>Desulfogranum mesoprofundum gen. nov., sp. nov., a novel mesophilic, sulfate-reducing chemolithoautotroph isolated from a deep-sea hydrothermal vent chimney in the Suiyo Seamount.</title>
        <authorList>
            <person name="Hashimoto Y."/>
            <person name="Nakagawa S."/>
        </authorList>
    </citation>
    <scope>NUCLEOTIDE SEQUENCE</scope>
    <source>
        <strain evidence="1">KT2</strain>
    </source>
</reference>
<dbReference type="Pfam" id="PF02572">
    <property type="entry name" value="CobA_CobO_BtuR"/>
    <property type="match status" value="1"/>
</dbReference>